<dbReference type="SUPFAM" id="SSF54637">
    <property type="entry name" value="Thioesterase/thiol ester dehydrase-isomerase"/>
    <property type="match status" value="1"/>
</dbReference>
<feature type="domain" description="FAS1-like dehydratase" evidence="2">
    <location>
        <begin position="73"/>
        <end position="130"/>
    </location>
</feature>
<feature type="region of interest" description="Disordered" evidence="1">
    <location>
        <begin position="148"/>
        <end position="167"/>
    </location>
</feature>
<evidence type="ECO:0000313" key="3">
    <source>
        <dbReference type="EMBL" id="MFC3711551.1"/>
    </source>
</evidence>
<dbReference type="RefSeq" id="WP_380856672.1">
    <property type="nucleotide sequence ID" value="NZ_JBHRXV010000001.1"/>
</dbReference>
<dbReference type="InterPro" id="IPR029069">
    <property type="entry name" value="HotDog_dom_sf"/>
</dbReference>
<dbReference type="PANTHER" id="PTHR28152:SF1">
    <property type="entry name" value="HYDROXYACYL-THIOESTER DEHYDRATASE TYPE 2, MITOCHONDRIAL"/>
    <property type="match status" value="1"/>
</dbReference>
<evidence type="ECO:0000259" key="2">
    <source>
        <dbReference type="Pfam" id="PF13452"/>
    </source>
</evidence>
<dbReference type="InterPro" id="IPR052741">
    <property type="entry name" value="Mitochondrial_HTD2"/>
</dbReference>
<dbReference type="Proteomes" id="UP001595615">
    <property type="component" value="Unassembled WGS sequence"/>
</dbReference>
<dbReference type="Gene3D" id="3.10.129.10">
    <property type="entry name" value="Hotdog Thioesterase"/>
    <property type="match status" value="1"/>
</dbReference>
<proteinExistence type="predicted"/>
<protein>
    <submittedName>
        <fullName evidence="3">MaoC family dehydratase N-terminal domain-containing protein</fullName>
    </submittedName>
</protein>
<sequence>MDIEHLKSWIGREERAAQIASPEPIAGLAALLDHGSPSWPEGTVPPLGHWLYFSPRTPQSQIGEDGHPLRGGFLPPVELPRRMWAGGAVKFLSPVAIGSELERVSTIEDVAAKTGASGDMVFVTVRHVIHADRVAAIEERQDLVYRDGGSAGAAPAPAEPRAADTSRTITPDPVMLFRYSALTFNGHRIHYDRDYARNIEGYPGLVVHGPYAATLLLDLFLREKPAARVTGFTFRAQRPLFDTAPFTVNLLRGDATAEAWTASADGRTAMTARIDWET</sequence>
<dbReference type="PANTHER" id="PTHR28152">
    <property type="entry name" value="HYDROXYACYL-THIOESTER DEHYDRATASE TYPE 2, MITOCHONDRIAL"/>
    <property type="match status" value="1"/>
</dbReference>
<accession>A0ABV7X6T9</accession>
<dbReference type="EMBL" id="JBHRXV010000001">
    <property type="protein sequence ID" value="MFC3711551.1"/>
    <property type="molecule type" value="Genomic_DNA"/>
</dbReference>
<evidence type="ECO:0000313" key="4">
    <source>
        <dbReference type="Proteomes" id="UP001595615"/>
    </source>
</evidence>
<evidence type="ECO:0000256" key="1">
    <source>
        <dbReference type="SAM" id="MobiDB-lite"/>
    </source>
</evidence>
<keyword evidence="4" id="KW-1185">Reference proteome</keyword>
<dbReference type="Pfam" id="PF13452">
    <property type="entry name" value="FAS1_DH_region"/>
    <property type="match status" value="1"/>
</dbReference>
<dbReference type="InterPro" id="IPR039569">
    <property type="entry name" value="FAS1-like_DH_region"/>
</dbReference>
<gene>
    <name evidence="3" type="ORF">ACFOMD_03150</name>
</gene>
<reference evidence="4" key="1">
    <citation type="journal article" date="2019" name="Int. J. Syst. Evol. Microbiol.">
        <title>The Global Catalogue of Microorganisms (GCM) 10K type strain sequencing project: providing services to taxonomists for standard genome sequencing and annotation.</title>
        <authorList>
            <consortium name="The Broad Institute Genomics Platform"/>
            <consortium name="The Broad Institute Genome Sequencing Center for Infectious Disease"/>
            <person name="Wu L."/>
            <person name="Ma J."/>
        </authorList>
    </citation>
    <scope>NUCLEOTIDE SEQUENCE [LARGE SCALE GENOMIC DNA]</scope>
    <source>
        <strain evidence="4">KCTC 42644</strain>
    </source>
</reference>
<comment type="caution">
    <text evidence="3">The sequence shown here is derived from an EMBL/GenBank/DDBJ whole genome shotgun (WGS) entry which is preliminary data.</text>
</comment>
<organism evidence="3 4">
    <name type="scientific">Sphingoaurantiacus capsulatus</name>
    <dbReference type="NCBI Taxonomy" id="1771310"/>
    <lineage>
        <taxon>Bacteria</taxon>
        <taxon>Pseudomonadati</taxon>
        <taxon>Pseudomonadota</taxon>
        <taxon>Alphaproteobacteria</taxon>
        <taxon>Sphingomonadales</taxon>
        <taxon>Sphingosinicellaceae</taxon>
        <taxon>Sphingoaurantiacus</taxon>
    </lineage>
</organism>
<name>A0ABV7X6T9_9SPHN</name>